<comment type="caution">
    <text evidence="2">The sequence shown here is derived from an EMBL/GenBank/DDBJ whole genome shotgun (WGS) entry which is preliminary data.</text>
</comment>
<evidence type="ECO:0000256" key="1">
    <source>
        <dbReference type="SAM" id="MobiDB-lite"/>
    </source>
</evidence>
<feature type="region of interest" description="Disordered" evidence="1">
    <location>
        <begin position="39"/>
        <end position="71"/>
    </location>
</feature>
<gene>
    <name evidence="2" type="ORF">NHX12_023780</name>
</gene>
<evidence type="ECO:0000313" key="2">
    <source>
        <dbReference type="EMBL" id="KAJ3609256.1"/>
    </source>
</evidence>
<dbReference type="InterPro" id="IPR018106">
    <property type="entry name" value="CAP_CS_N"/>
</dbReference>
<dbReference type="Pfam" id="PF01213">
    <property type="entry name" value="CAP_N-CM"/>
    <property type="match status" value="1"/>
</dbReference>
<dbReference type="PROSITE" id="PS01088">
    <property type="entry name" value="CAP_1"/>
    <property type="match status" value="1"/>
</dbReference>
<dbReference type="GO" id="GO:0007010">
    <property type="term" value="P:cytoskeleton organization"/>
    <property type="evidence" value="ECO:0007669"/>
    <property type="project" value="InterPro"/>
</dbReference>
<dbReference type="AlphaFoldDB" id="A0A9Q0ENR9"/>
<dbReference type="GO" id="GO:0003779">
    <property type="term" value="F:actin binding"/>
    <property type="evidence" value="ECO:0007669"/>
    <property type="project" value="InterPro"/>
</dbReference>
<dbReference type="EMBL" id="JANIIK010000039">
    <property type="protein sequence ID" value="KAJ3609256.1"/>
    <property type="molecule type" value="Genomic_DNA"/>
</dbReference>
<evidence type="ECO:0000313" key="3">
    <source>
        <dbReference type="Proteomes" id="UP001148018"/>
    </source>
</evidence>
<name>A0A9Q0ENR9_9TELE</name>
<keyword evidence="3" id="KW-1185">Reference proteome</keyword>
<organism evidence="2 3">
    <name type="scientific">Muraenolepis orangiensis</name>
    <name type="common">Patagonian moray cod</name>
    <dbReference type="NCBI Taxonomy" id="630683"/>
    <lineage>
        <taxon>Eukaryota</taxon>
        <taxon>Metazoa</taxon>
        <taxon>Chordata</taxon>
        <taxon>Craniata</taxon>
        <taxon>Vertebrata</taxon>
        <taxon>Euteleostomi</taxon>
        <taxon>Actinopterygii</taxon>
        <taxon>Neopterygii</taxon>
        <taxon>Teleostei</taxon>
        <taxon>Neoteleostei</taxon>
        <taxon>Acanthomorphata</taxon>
        <taxon>Zeiogadaria</taxon>
        <taxon>Gadariae</taxon>
        <taxon>Gadiformes</taxon>
        <taxon>Muraenolepidoidei</taxon>
        <taxon>Muraenolepididae</taxon>
        <taxon>Muraenolepis</taxon>
    </lineage>
</organism>
<proteinExistence type="predicted"/>
<accession>A0A9Q0ENR9</accession>
<dbReference type="InterPro" id="IPR013992">
    <property type="entry name" value="Adenylate_cyclase-assoc_CAP_N"/>
</dbReference>
<dbReference type="OrthoDB" id="8978792at2759"/>
<sequence length="98" mass="10654">MEALIERLEQAVVRLEYVASKMQTCHCMSNGQTFNGLDGRVGGDRAADSEGLPEDSLHSQAASTGRVGPDTTRHYLTKYSSLVPYSASSTVMKEEDRG</sequence>
<reference evidence="2" key="1">
    <citation type="submission" date="2022-07" db="EMBL/GenBank/DDBJ databases">
        <title>Chromosome-level genome of Muraenolepis orangiensis.</title>
        <authorList>
            <person name="Kim J."/>
        </authorList>
    </citation>
    <scope>NUCLEOTIDE SEQUENCE</scope>
    <source>
        <strain evidence="2">KU_S4_2022</strain>
        <tissue evidence="2">Muscle</tissue>
    </source>
</reference>
<dbReference type="Proteomes" id="UP001148018">
    <property type="component" value="Unassembled WGS sequence"/>
</dbReference>
<protein>
    <submittedName>
        <fullName evidence="2">Uncharacterized protein</fullName>
    </submittedName>
</protein>